<dbReference type="InterPro" id="IPR009022">
    <property type="entry name" value="EFG_III"/>
</dbReference>
<dbReference type="InterPro" id="IPR020568">
    <property type="entry name" value="Ribosomal_Su5_D2-typ_SF"/>
</dbReference>
<organism evidence="11 12">
    <name type="scientific">Litoribrevibacter euphylliae</name>
    <dbReference type="NCBI Taxonomy" id="1834034"/>
    <lineage>
        <taxon>Bacteria</taxon>
        <taxon>Pseudomonadati</taxon>
        <taxon>Pseudomonadota</taxon>
        <taxon>Gammaproteobacteria</taxon>
        <taxon>Oceanospirillales</taxon>
        <taxon>Oceanospirillaceae</taxon>
        <taxon>Litoribrevibacter</taxon>
    </lineage>
</organism>
<dbReference type="PROSITE" id="PS51722">
    <property type="entry name" value="G_TR_2"/>
    <property type="match status" value="1"/>
</dbReference>
<evidence type="ECO:0000313" key="11">
    <source>
        <dbReference type="EMBL" id="MFC3151522.1"/>
    </source>
</evidence>
<dbReference type="NCBIfam" id="TIGR00231">
    <property type="entry name" value="small_GTP"/>
    <property type="match status" value="1"/>
</dbReference>
<keyword evidence="5 9" id="KW-0251">Elongation factor</keyword>
<comment type="subcellular location">
    <subcellularLocation>
        <location evidence="9">Cytoplasm</location>
    </subcellularLocation>
</comment>
<evidence type="ECO:0000256" key="3">
    <source>
        <dbReference type="ARBA" id="ARBA00022490"/>
    </source>
</evidence>
<dbReference type="Gene3D" id="3.30.70.870">
    <property type="entry name" value="Elongation Factor G (Translational Gtpase), domain 3"/>
    <property type="match status" value="1"/>
</dbReference>
<dbReference type="InterPro" id="IPR041095">
    <property type="entry name" value="EFG_II"/>
</dbReference>
<dbReference type="CDD" id="cd16262">
    <property type="entry name" value="EFG_III"/>
    <property type="match status" value="1"/>
</dbReference>
<dbReference type="Pfam" id="PF00009">
    <property type="entry name" value="GTP_EFTU"/>
    <property type="match status" value="1"/>
</dbReference>
<comment type="function">
    <text evidence="8 9">Catalyzes the GTP-dependent ribosomal translocation step during translation elongation. During this step, the ribosome changes from the pre-translocational (PRE) to the post-translocational (POST) state as the newly formed A-site-bound peptidyl-tRNA and P-site-bound deacylated tRNA move to the P and E sites, respectively. Catalyzes the coordinated movement of the two tRNA molecules, the mRNA and conformational changes in the ribosome.</text>
</comment>
<feature type="binding site" evidence="9">
    <location>
        <begin position="14"/>
        <end position="21"/>
    </location>
    <ligand>
        <name>GTP</name>
        <dbReference type="ChEBI" id="CHEBI:37565"/>
    </ligand>
</feature>
<dbReference type="Gene3D" id="3.40.50.300">
    <property type="entry name" value="P-loop containing nucleotide triphosphate hydrolases"/>
    <property type="match status" value="1"/>
</dbReference>
<evidence type="ECO:0000256" key="4">
    <source>
        <dbReference type="ARBA" id="ARBA00022741"/>
    </source>
</evidence>
<dbReference type="Gene3D" id="3.30.70.240">
    <property type="match status" value="1"/>
</dbReference>
<feature type="binding site" evidence="9">
    <location>
        <begin position="78"/>
        <end position="82"/>
    </location>
    <ligand>
        <name>GTP</name>
        <dbReference type="ChEBI" id="CHEBI:37565"/>
    </ligand>
</feature>
<evidence type="ECO:0000256" key="8">
    <source>
        <dbReference type="ARBA" id="ARBA00024731"/>
    </source>
</evidence>
<evidence type="ECO:0000256" key="5">
    <source>
        <dbReference type="ARBA" id="ARBA00022768"/>
    </source>
</evidence>
<dbReference type="CDD" id="cd01886">
    <property type="entry name" value="EF-G"/>
    <property type="match status" value="1"/>
</dbReference>
<dbReference type="Gene3D" id="3.30.230.10">
    <property type="match status" value="1"/>
</dbReference>
<dbReference type="InterPro" id="IPR009000">
    <property type="entry name" value="Transl_B-barrel_sf"/>
</dbReference>
<dbReference type="SMART" id="SM00838">
    <property type="entry name" value="EFG_C"/>
    <property type="match status" value="1"/>
</dbReference>
<sequence length="696" mass="76631">MTDLSKYRNIGIFAHVDAGKTTTTERILKLTGKIHKTGEVHDGESTTDFMEQEAERGITIQSAAVSCFWNDHRLNVIDTPGHVDFTVEVYRSLKVLDGGIGVFCGSGGVEPQSETNWRYANESEVARIIFVNKLDRIGADFLRVVDQVENVLGANPLVMTLPIGREDTFSGVVDILSKQAYVWDDTGLPENYEIQDIPADMVDQVEEYREKLIETALEQDEDLMMEYLEEGVEPSMEQIKACIRKGTRDLAFFPTYCGSAFKNKGMQLVLDAVVDYLPAPTEVDPQPLTDKETGEPTGEVATVSAEEPLRALAFKIMDDRFGALTFIRIYSGVMNKGDTILNSYTGKTERIGRMVEMQADERNELSSAQAGDIIAVVGMKNVQTGHTLCDPKHECTLEPMIFPEPVISIAVTPKDKGSTEKMGVAIGKMVAEDPSFVVETDEDSGETILKGMGELHLDIKVDILKRTYGVELEVGKPQVAYRETITTPLEDSYTHKKQSGGSGQFGKIDYRIKPGEANSGFTFSSTVVGGNVPKEFWPAVEAGFKRMMEEGPLAGYPVLDVEVELFDGNYHPVDSSAVAFEIAARGAFRQSMPKAGPQLLEPVMKVDVFTPEDNVGDVIGDLNRRRGMIKDQEAGTTGVRIKADVPLSEMFGYIGHLRTITSGRGQFSMEFSHYSACPQNVADEVIAEAKARKEAK</sequence>
<feature type="binding site" evidence="9">
    <location>
        <begin position="132"/>
        <end position="135"/>
    </location>
    <ligand>
        <name>GTP</name>
        <dbReference type="ChEBI" id="CHEBI:37565"/>
    </ligand>
</feature>
<evidence type="ECO:0000313" key="12">
    <source>
        <dbReference type="Proteomes" id="UP001595476"/>
    </source>
</evidence>
<dbReference type="InterPro" id="IPR047872">
    <property type="entry name" value="EFG_IV"/>
</dbReference>
<dbReference type="SMART" id="SM00889">
    <property type="entry name" value="EFG_IV"/>
    <property type="match status" value="1"/>
</dbReference>
<dbReference type="GO" id="GO:0003746">
    <property type="term" value="F:translation elongation factor activity"/>
    <property type="evidence" value="ECO:0007669"/>
    <property type="project" value="UniProtKB-KW"/>
</dbReference>
<dbReference type="SUPFAM" id="SSF52540">
    <property type="entry name" value="P-loop containing nucleoside triphosphate hydrolases"/>
    <property type="match status" value="1"/>
</dbReference>
<reference evidence="12" key="1">
    <citation type="journal article" date="2019" name="Int. J. Syst. Evol. Microbiol.">
        <title>The Global Catalogue of Microorganisms (GCM) 10K type strain sequencing project: providing services to taxonomists for standard genome sequencing and annotation.</title>
        <authorList>
            <consortium name="The Broad Institute Genomics Platform"/>
            <consortium name="The Broad Institute Genome Sequencing Center for Infectious Disease"/>
            <person name="Wu L."/>
            <person name="Ma J."/>
        </authorList>
    </citation>
    <scope>NUCLEOTIDE SEQUENCE [LARGE SCALE GENOMIC DNA]</scope>
    <source>
        <strain evidence="12">KCTC 52438</strain>
    </source>
</reference>
<dbReference type="CDD" id="cd01434">
    <property type="entry name" value="EFG_mtEFG1_IV"/>
    <property type="match status" value="1"/>
</dbReference>
<dbReference type="InterPro" id="IPR014721">
    <property type="entry name" value="Ribsml_uS5_D2-typ_fold_subgr"/>
</dbReference>
<dbReference type="InterPro" id="IPR035649">
    <property type="entry name" value="EFG_V"/>
</dbReference>
<evidence type="ECO:0000256" key="2">
    <source>
        <dbReference type="ARBA" id="ARBA00017872"/>
    </source>
</evidence>
<evidence type="ECO:0000256" key="6">
    <source>
        <dbReference type="ARBA" id="ARBA00022917"/>
    </source>
</evidence>
<dbReference type="InterPro" id="IPR004161">
    <property type="entry name" value="EFTu-like_2"/>
</dbReference>
<keyword evidence="4 9" id="KW-0547">Nucleotide-binding</keyword>
<dbReference type="EMBL" id="JBHRSZ010000004">
    <property type="protein sequence ID" value="MFC3151522.1"/>
    <property type="molecule type" value="Genomic_DNA"/>
</dbReference>
<gene>
    <name evidence="9 11" type="primary">fusA</name>
    <name evidence="11" type="ORF">ACFOEK_10835</name>
</gene>
<dbReference type="InterPro" id="IPR005225">
    <property type="entry name" value="Small_GTP-bd"/>
</dbReference>
<dbReference type="InterPro" id="IPR004540">
    <property type="entry name" value="Transl_elong_EFG/EF2"/>
</dbReference>
<dbReference type="Pfam" id="PF00679">
    <property type="entry name" value="EFG_C"/>
    <property type="match status" value="1"/>
</dbReference>
<dbReference type="PROSITE" id="PS00301">
    <property type="entry name" value="G_TR_1"/>
    <property type="match status" value="1"/>
</dbReference>
<dbReference type="Proteomes" id="UP001595476">
    <property type="component" value="Unassembled WGS sequence"/>
</dbReference>
<dbReference type="InterPro" id="IPR000640">
    <property type="entry name" value="EFG_V-like"/>
</dbReference>
<dbReference type="InterPro" id="IPR031157">
    <property type="entry name" value="G_TR_CS"/>
</dbReference>
<protein>
    <recommendedName>
        <fullName evidence="2 9">Elongation factor G</fullName>
        <shortName evidence="9">EF-G</shortName>
    </recommendedName>
</protein>
<feature type="domain" description="Tr-type G" evidence="10">
    <location>
        <begin position="5"/>
        <end position="281"/>
    </location>
</feature>
<dbReference type="CDD" id="cd03713">
    <property type="entry name" value="EFG_mtEFG_C"/>
    <property type="match status" value="1"/>
</dbReference>
<dbReference type="NCBIfam" id="TIGR00484">
    <property type="entry name" value="EF-G"/>
    <property type="match status" value="1"/>
</dbReference>
<dbReference type="Pfam" id="PF03144">
    <property type="entry name" value="GTP_EFTU_D2"/>
    <property type="match status" value="1"/>
</dbReference>
<dbReference type="SUPFAM" id="SSF50447">
    <property type="entry name" value="Translation proteins"/>
    <property type="match status" value="1"/>
</dbReference>
<dbReference type="SUPFAM" id="SSF54211">
    <property type="entry name" value="Ribosomal protein S5 domain 2-like"/>
    <property type="match status" value="1"/>
</dbReference>
<dbReference type="InterPro" id="IPR035647">
    <property type="entry name" value="EFG_III/V"/>
</dbReference>
<dbReference type="Gene3D" id="2.40.30.10">
    <property type="entry name" value="Translation factors"/>
    <property type="match status" value="1"/>
</dbReference>
<dbReference type="PANTHER" id="PTHR43261:SF5">
    <property type="entry name" value="ELONGATION FACTOR G 1"/>
    <property type="match status" value="1"/>
</dbReference>
<keyword evidence="12" id="KW-1185">Reference proteome</keyword>
<evidence type="ECO:0000259" key="10">
    <source>
        <dbReference type="PROSITE" id="PS51722"/>
    </source>
</evidence>
<evidence type="ECO:0000256" key="9">
    <source>
        <dbReference type="HAMAP-Rule" id="MF_00054"/>
    </source>
</evidence>
<dbReference type="SUPFAM" id="SSF54980">
    <property type="entry name" value="EF-G C-terminal domain-like"/>
    <property type="match status" value="2"/>
</dbReference>
<keyword evidence="3 9" id="KW-0963">Cytoplasm</keyword>
<dbReference type="Pfam" id="PF14492">
    <property type="entry name" value="EFG_III"/>
    <property type="match status" value="1"/>
</dbReference>
<proteinExistence type="inferred from homology"/>
<dbReference type="InterPro" id="IPR005517">
    <property type="entry name" value="Transl_elong_EFG/EF2_IV"/>
</dbReference>
<comment type="caution">
    <text evidence="11">The sequence shown here is derived from an EMBL/GenBank/DDBJ whole genome shotgun (WGS) entry which is preliminary data.</text>
</comment>
<dbReference type="CDD" id="cd04088">
    <property type="entry name" value="EFG_mtEFG_II"/>
    <property type="match status" value="1"/>
</dbReference>
<accession>A0ABV7HIJ7</accession>
<dbReference type="PANTHER" id="PTHR43261">
    <property type="entry name" value="TRANSLATION ELONGATION FACTOR G-RELATED"/>
    <property type="match status" value="1"/>
</dbReference>
<evidence type="ECO:0000256" key="1">
    <source>
        <dbReference type="ARBA" id="ARBA00005870"/>
    </source>
</evidence>
<dbReference type="PRINTS" id="PR00315">
    <property type="entry name" value="ELONGATNFCT"/>
</dbReference>
<dbReference type="InterPro" id="IPR027417">
    <property type="entry name" value="P-loop_NTPase"/>
</dbReference>
<keyword evidence="6 9" id="KW-0648">Protein biosynthesis</keyword>
<dbReference type="InterPro" id="IPR000795">
    <property type="entry name" value="T_Tr_GTP-bd_dom"/>
</dbReference>
<comment type="similarity">
    <text evidence="1 9">Belongs to the TRAFAC class translation factor GTPase superfamily. Classic translation factor GTPase family. EF-G/EF-2 subfamily.</text>
</comment>
<name>A0ABV7HIJ7_9GAMM</name>
<dbReference type="NCBIfam" id="NF009381">
    <property type="entry name" value="PRK12740.1-5"/>
    <property type="match status" value="1"/>
</dbReference>
<dbReference type="HAMAP" id="MF_00054_B">
    <property type="entry name" value="EF_G_EF_2_B"/>
    <property type="match status" value="1"/>
</dbReference>
<dbReference type="Pfam" id="PF03764">
    <property type="entry name" value="EFG_IV"/>
    <property type="match status" value="1"/>
</dbReference>
<keyword evidence="7 9" id="KW-0342">GTP-binding</keyword>
<dbReference type="RefSeq" id="WP_386720439.1">
    <property type="nucleotide sequence ID" value="NZ_JBHRSZ010000004.1"/>
</dbReference>
<evidence type="ECO:0000256" key="7">
    <source>
        <dbReference type="ARBA" id="ARBA00023134"/>
    </source>
</evidence>